<organism evidence="1 2">
    <name type="scientific">Geovibrio thiophilus</name>
    <dbReference type="NCBI Taxonomy" id="139438"/>
    <lineage>
        <taxon>Bacteria</taxon>
        <taxon>Pseudomonadati</taxon>
        <taxon>Deferribacterota</taxon>
        <taxon>Deferribacteres</taxon>
        <taxon>Deferribacterales</taxon>
        <taxon>Geovibrionaceae</taxon>
        <taxon>Geovibrio</taxon>
    </lineage>
</organism>
<dbReference type="SUPFAM" id="SSF53474">
    <property type="entry name" value="alpha/beta-Hydrolases"/>
    <property type="match status" value="1"/>
</dbReference>
<accession>A0A3R5YZ09</accession>
<dbReference type="GO" id="GO:0016787">
    <property type="term" value="F:hydrolase activity"/>
    <property type="evidence" value="ECO:0007669"/>
    <property type="project" value="UniProtKB-KW"/>
</dbReference>
<dbReference type="KEGG" id="gtl:EP073_05850"/>
<dbReference type="AlphaFoldDB" id="A0A3R5YZ09"/>
<gene>
    <name evidence="1" type="ORF">EP073_05850</name>
</gene>
<sequence>MLKFVSGWAGFPALFPQISERYPFYLPFVTHSENEIAKALDEGGEILAGWSTGAHIILKNIDRITDKYEKIFLFAPFVSFCDYFHSQAIMLMIKKMKRDPRTVLNDFYDKCGLNGFTPETDEKTVTALIEGLEFLLESRADVKGCSAENKVVLVQGAGDMIVNFRASEDVADMLRGEKLITIESGHYMREKLIAEIIYENTHKKIL</sequence>
<dbReference type="RefSeq" id="WP_128466232.1">
    <property type="nucleotide sequence ID" value="NZ_CP035108.1"/>
</dbReference>
<proteinExistence type="predicted"/>
<reference evidence="1 2" key="1">
    <citation type="submission" date="2019-01" db="EMBL/GenBank/DDBJ databases">
        <title>Geovibrio thiophilus DSM 11263, complete genome.</title>
        <authorList>
            <person name="Spring S."/>
            <person name="Bunk B."/>
            <person name="Sproer C."/>
        </authorList>
    </citation>
    <scope>NUCLEOTIDE SEQUENCE [LARGE SCALE GENOMIC DNA]</scope>
    <source>
        <strain evidence="1 2">DSM 11263</strain>
    </source>
</reference>
<keyword evidence="1" id="KW-0378">Hydrolase</keyword>
<dbReference type="EMBL" id="CP035108">
    <property type="protein sequence ID" value="QAR32946.1"/>
    <property type="molecule type" value="Genomic_DNA"/>
</dbReference>
<name>A0A3R5YZ09_9BACT</name>
<dbReference type="InterPro" id="IPR029058">
    <property type="entry name" value="AB_hydrolase_fold"/>
</dbReference>
<keyword evidence="2" id="KW-1185">Reference proteome</keyword>
<evidence type="ECO:0000313" key="1">
    <source>
        <dbReference type="EMBL" id="QAR32946.1"/>
    </source>
</evidence>
<protein>
    <submittedName>
        <fullName evidence="1">Alpha/beta hydrolase</fullName>
    </submittedName>
</protein>
<evidence type="ECO:0000313" key="2">
    <source>
        <dbReference type="Proteomes" id="UP000287502"/>
    </source>
</evidence>
<dbReference type="Proteomes" id="UP000287502">
    <property type="component" value="Chromosome"/>
</dbReference>
<dbReference type="Gene3D" id="3.40.50.1820">
    <property type="entry name" value="alpha/beta hydrolase"/>
    <property type="match status" value="1"/>
</dbReference>
<dbReference type="OrthoDB" id="9799552at2"/>